<evidence type="ECO:0000256" key="10">
    <source>
        <dbReference type="ARBA" id="ARBA00022962"/>
    </source>
</evidence>
<keyword evidence="7" id="KW-0288">FMN</keyword>
<dbReference type="FunFam" id="2.160.20.60:FF:000001">
    <property type="entry name" value="Glutamate synthase, large subunit"/>
    <property type="match status" value="1"/>
</dbReference>
<keyword evidence="19" id="KW-1185">Reference proteome</keyword>
<dbReference type="InterPro" id="IPR002932">
    <property type="entry name" value="Glu_synthdom"/>
</dbReference>
<dbReference type="OrthoDB" id="9758182at2"/>
<comment type="caution">
    <text evidence="18">The sequence shown here is derived from an EMBL/GenBank/DDBJ whole genome shotgun (WGS) entry which is preliminary data.</text>
</comment>
<keyword evidence="11" id="KW-0560">Oxidoreductase</keyword>
<comment type="cofactor">
    <cofactor evidence="2">
        <name>[3Fe-4S] cluster</name>
        <dbReference type="ChEBI" id="CHEBI:21137"/>
    </cofactor>
</comment>
<evidence type="ECO:0000256" key="16">
    <source>
        <dbReference type="ARBA" id="ARBA00029440"/>
    </source>
</evidence>
<keyword evidence="12" id="KW-0408">Iron</keyword>
<dbReference type="NCBIfam" id="NF008730">
    <property type="entry name" value="PRK11750.1"/>
    <property type="match status" value="1"/>
</dbReference>
<proteinExistence type="inferred from homology"/>
<comment type="cofactor">
    <cofactor evidence="1">
        <name>FMN</name>
        <dbReference type="ChEBI" id="CHEBI:58210"/>
    </cofactor>
</comment>
<dbReference type="InterPro" id="IPR036485">
    <property type="entry name" value="Glu_synth_asu_C_sf"/>
</dbReference>
<evidence type="ECO:0000256" key="3">
    <source>
        <dbReference type="ARBA" id="ARBA00001974"/>
    </source>
</evidence>
<dbReference type="Gene3D" id="2.160.20.60">
    <property type="entry name" value="Glutamate synthase, alpha subunit, C-terminal domain"/>
    <property type="match status" value="1"/>
</dbReference>
<evidence type="ECO:0000256" key="9">
    <source>
        <dbReference type="ARBA" id="ARBA00022827"/>
    </source>
</evidence>
<dbReference type="InterPro" id="IPR017932">
    <property type="entry name" value="GATase_2_dom"/>
</dbReference>
<evidence type="ECO:0000256" key="12">
    <source>
        <dbReference type="ARBA" id="ARBA00023004"/>
    </source>
</evidence>
<evidence type="ECO:0000256" key="7">
    <source>
        <dbReference type="ARBA" id="ARBA00022643"/>
    </source>
</evidence>
<evidence type="ECO:0000256" key="1">
    <source>
        <dbReference type="ARBA" id="ARBA00001917"/>
    </source>
</evidence>
<dbReference type="InterPro" id="IPR002489">
    <property type="entry name" value="Glu_synth_asu_C"/>
</dbReference>
<evidence type="ECO:0000256" key="6">
    <source>
        <dbReference type="ARBA" id="ARBA00022630"/>
    </source>
</evidence>
<sequence length="1492" mass="167565">MRRAELPDKQGLYNPHMEKDSCGVGFIANLKGDKSYKILEDSLELLKNLKHRGAVGADERTGDGSGIMLQIPHEFLIEETKKIGIELPEEGKYAVGMVFLPRQPNAKLFCEGVYERVIRDEGQGFIGWREVPINENICGELAVATRPCIMQIFIKSKELSKDEFNKKLLIIRKRVRKIILDSKKNYMENFYTCSLSTRTIVYKGQILGYKLDEFYLDLKDKRMKTGMAIVHERYSTNTFPSWKLAQPFRYLAHNGEINTIRGNINHMNAREGVLKSKTFGEEIEKIFPIIEGGGSDSAALDNALEFFIANNYPIEDVMMMLIPEAWQNDKTMDFGKRGFYEYFARLMEGWDGPATISFTDGRKIGIILDKNGLRPARYIITKDNRIIMASEVGAIKVFDENVERKGRIEPGKILLLDTTEGRVIPDEEIKYKAVRNWSYSKWVNENRVNLHEINKPYEIKKMRIETLLLKQNIFGYTKEEMDKVIKYMIENGREPIGSMAIDIPLAVLSKRHQLLFDYFKQSFAQVTNPPIDPIREKNVMSLTQFIGNHGIYVDEIEIDKNYKYIYLKEPVLDNKCMEDIRHLNDDNFRSITIPITFEIDKPNGLKEALDHLRKRAEESVMEGYNIIILSDRSIGRFNGPIPSLLALGAVHHHLLKKKLRTSTDIIMEVGDARNVMHMALLIGYGAKAINPYMVYDTIRNLVENSSEINKVGNLEEGFKNYINAISKGLLKILSRVGISTLQSYNGAQIFQCVGISENVVDEYFTNTPWVLSGIGLDKIGEDVIKRHTKSYEKFGKDYEELEIGGELSYSSEGEYHMITPLMVKRLRRACIDNDYYTYKGYAKEVNEENEKIGAIRSLFKFKESNAISINEVESVDEIVKRFTVSGMSFGSLSKRAHETIAAAMNKIGGTSNCGEGGEEQDRYHTNLRSAVKQVATARFGVTANYLSNCNEIQIKMAQGAKPGEGGHLPANKVTSHVAKVRNCIGGIDLISPPPHHDIYSIEDLAQLIFDLKNVNTKARIGVKLVSQIGIGTVAAGVAKAFSDVIMISGGDGGTGASPISSMKYVGLPWELGLAEAQQTLLLNDLRSRVVLQVDGKIRTGRDIVIATLLGAEEYGFGTTCLIAMGCIMCRQCHLNKCPVGIATQDEGLAHKFKGKEKHIINYLKFVAQEIREIMAQLGFKKLDNMIGRVDLLEIKNVHMDKIKNLDLTPILYKPELPSRIVGKNIIKQKHKIYEVLDRRIIELSKDAIEDGKKVEGEFNIKNTDRAVGTMLSGVIAKKYGDDGLKEDTIKIMFKGSAGQSFGAFGMKGITFILEGDSNDYVAKGLCGAKVIIKPPRKCRFTPEDNMIAGNTILYGATSGQVFINGIVGQRFAVRNSGATAVVEGVGNHACEYMTGGVVVVLGPIGKNFGAGMSGGIAYILDEKNQVKDKYNDEIVQVKNLNNRDKDKLKELIKCHHDYTKSPKAKCIIDNWETYVEKFKKVVSPVYEKLIEE</sequence>
<evidence type="ECO:0000313" key="19">
    <source>
        <dbReference type="Proteomes" id="UP000216024"/>
    </source>
</evidence>
<evidence type="ECO:0000256" key="13">
    <source>
        <dbReference type="ARBA" id="ARBA00023014"/>
    </source>
</evidence>
<dbReference type="GO" id="GO:0019676">
    <property type="term" value="P:ammonia assimilation cycle"/>
    <property type="evidence" value="ECO:0007669"/>
    <property type="project" value="TreeGrafter"/>
</dbReference>
<dbReference type="GO" id="GO:0006537">
    <property type="term" value="P:glutamate biosynthetic process"/>
    <property type="evidence" value="ECO:0007669"/>
    <property type="project" value="UniProtKB-KW"/>
</dbReference>
<dbReference type="PROSITE" id="PS51278">
    <property type="entry name" value="GATASE_TYPE_2"/>
    <property type="match status" value="1"/>
</dbReference>
<dbReference type="InterPro" id="IPR006982">
    <property type="entry name" value="Glu_synth_centr_N"/>
</dbReference>
<dbReference type="SUPFAM" id="SSF51395">
    <property type="entry name" value="FMN-linked oxidoreductases"/>
    <property type="match status" value="1"/>
</dbReference>
<protein>
    <submittedName>
        <fullName evidence="18">Glutamate synthase large subunit</fullName>
    </submittedName>
</protein>
<evidence type="ECO:0000259" key="17">
    <source>
        <dbReference type="PROSITE" id="PS51278"/>
    </source>
</evidence>
<accession>A0A267MIL4</accession>
<dbReference type="CDD" id="cd02808">
    <property type="entry name" value="GltS_FMN"/>
    <property type="match status" value="1"/>
</dbReference>
<evidence type="ECO:0000313" key="18">
    <source>
        <dbReference type="EMBL" id="PAB58640.1"/>
    </source>
</evidence>
<organism evidence="18 19">
    <name type="scientific">Anaeromicrobium sediminis</name>
    <dbReference type="NCBI Taxonomy" id="1478221"/>
    <lineage>
        <taxon>Bacteria</taxon>
        <taxon>Bacillati</taxon>
        <taxon>Bacillota</taxon>
        <taxon>Clostridia</taxon>
        <taxon>Peptostreptococcales</taxon>
        <taxon>Thermotaleaceae</taxon>
        <taxon>Anaeromicrobium</taxon>
    </lineage>
</organism>
<evidence type="ECO:0000256" key="15">
    <source>
        <dbReference type="ARBA" id="ARBA00023291"/>
    </source>
</evidence>
<evidence type="ECO:0000256" key="4">
    <source>
        <dbReference type="ARBA" id="ARBA00009716"/>
    </source>
</evidence>
<dbReference type="Pfam" id="PF01493">
    <property type="entry name" value="GXGXG"/>
    <property type="match status" value="1"/>
</dbReference>
<dbReference type="Pfam" id="PF00310">
    <property type="entry name" value="GATase_2"/>
    <property type="match status" value="1"/>
</dbReference>
<keyword evidence="8" id="KW-0479">Metal-binding</keyword>
<keyword evidence="6" id="KW-0285">Flavoprotein</keyword>
<dbReference type="EMBL" id="NIBG01000013">
    <property type="protein sequence ID" value="PAB58640.1"/>
    <property type="molecule type" value="Genomic_DNA"/>
</dbReference>
<keyword evidence="9" id="KW-0274">FAD</keyword>
<evidence type="ECO:0000256" key="8">
    <source>
        <dbReference type="ARBA" id="ARBA00022723"/>
    </source>
</evidence>
<reference evidence="18 19" key="1">
    <citation type="submission" date="2017-06" db="EMBL/GenBank/DDBJ databases">
        <title>Draft genome sequence of anaerobic fermentative bacterium Anaeromicrobium sediminis DY2726D isolated from West Pacific Ocean sediments.</title>
        <authorList>
            <person name="Zeng X."/>
        </authorList>
    </citation>
    <scope>NUCLEOTIDE SEQUENCE [LARGE SCALE GENOMIC DNA]</scope>
    <source>
        <strain evidence="18 19">DY2726D</strain>
    </source>
</reference>
<keyword evidence="14" id="KW-0314">Glutamate biosynthesis</keyword>
<dbReference type="InterPro" id="IPR013785">
    <property type="entry name" value="Aldolase_TIM"/>
</dbReference>
<feature type="domain" description="Glutamine amidotransferase type-2" evidence="17">
    <location>
        <begin position="22"/>
        <end position="419"/>
    </location>
</feature>
<comment type="pathway">
    <text evidence="16">Amino-acid biosynthesis.</text>
</comment>
<dbReference type="InterPro" id="IPR050711">
    <property type="entry name" value="ET-N_metabolism_enzyme"/>
</dbReference>
<keyword evidence="10" id="KW-0315">Glutamine amidotransferase</keyword>
<evidence type="ECO:0000256" key="5">
    <source>
        <dbReference type="ARBA" id="ARBA00022605"/>
    </source>
</evidence>
<dbReference type="PANTHER" id="PTHR11938:SF133">
    <property type="entry name" value="GLUTAMATE SYNTHASE (NADH)"/>
    <property type="match status" value="1"/>
</dbReference>
<dbReference type="Gene3D" id="3.20.20.70">
    <property type="entry name" value="Aldolase class I"/>
    <property type="match status" value="2"/>
</dbReference>
<keyword evidence="5" id="KW-0028">Amino-acid biosynthesis</keyword>
<name>A0A267MIL4_9FIRM</name>
<dbReference type="SUPFAM" id="SSF69336">
    <property type="entry name" value="Alpha subunit of glutamate synthase, C-terminal domain"/>
    <property type="match status" value="1"/>
</dbReference>
<evidence type="ECO:0000256" key="11">
    <source>
        <dbReference type="ARBA" id="ARBA00023002"/>
    </source>
</evidence>
<dbReference type="Proteomes" id="UP000216024">
    <property type="component" value="Unassembled WGS sequence"/>
</dbReference>
<comment type="similarity">
    <text evidence="4">Belongs to the glutamate synthase family.</text>
</comment>
<keyword evidence="13" id="KW-0411">Iron-sulfur</keyword>
<dbReference type="SUPFAM" id="SSF56235">
    <property type="entry name" value="N-terminal nucleophile aminohydrolases (Ntn hydrolases)"/>
    <property type="match status" value="1"/>
</dbReference>
<dbReference type="CDD" id="cd00982">
    <property type="entry name" value="gltB_C"/>
    <property type="match status" value="1"/>
</dbReference>
<evidence type="ECO:0000256" key="2">
    <source>
        <dbReference type="ARBA" id="ARBA00001927"/>
    </source>
</evidence>
<dbReference type="GO" id="GO:0051538">
    <property type="term" value="F:3 iron, 4 sulfur cluster binding"/>
    <property type="evidence" value="ECO:0007669"/>
    <property type="project" value="UniProtKB-KW"/>
</dbReference>
<dbReference type="FunFam" id="3.60.20.10:FF:000001">
    <property type="entry name" value="Glutamate synthase, large subunit"/>
    <property type="match status" value="1"/>
</dbReference>
<dbReference type="Pfam" id="PF04898">
    <property type="entry name" value="Glu_syn_central"/>
    <property type="match status" value="1"/>
</dbReference>
<dbReference type="GO" id="GO:0046872">
    <property type="term" value="F:metal ion binding"/>
    <property type="evidence" value="ECO:0007669"/>
    <property type="project" value="UniProtKB-KW"/>
</dbReference>
<dbReference type="RefSeq" id="WP_095134405.1">
    <property type="nucleotide sequence ID" value="NZ_NIBG01000013.1"/>
</dbReference>
<dbReference type="InterPro" id="IPR029055">
    <property type="entry name" value="Ntn_hydrolases_N"/>
</dbReference>
<keyword evidence="15" id="KW-0003">3Fe-4S</keyword>
<evidence type="ECO:0000256" key="14">
    <source>
        <dbReference type="ARBA" id="ARBA00023164"/>
    </source>
</evidence>
<gene>
    <name evidence="18" type="ORF">CCE28_14250</name>
</gene>
<dbReference type="CDD" id="cd00713">
    <property type="entry name" value="GltS"/>
    <property type="match status" value="1"/>
</dbReference>
<dbReference type="PANTHER" id="PTHR11938">
    <property type="entry name" value="FAD NADPH DEHYDROGENASE/OXIDOREDUCTASE"/>
    <property type="match status" value="1"/>
</dbReference>
<dbReference type="GO" id="GO:0015930">
    <property type="term" value="F:glutamate synthase activity"/>
    <property type="evidence" value="ECO:0007669"/>
    <property type="project" value="InterPro"/>
</dbReference>
<comment type="cofactor">
    <cofactor evidence="3">
        <name>FAD</name>
        <dbReference type="ChEBI" id="CHEBI:57692"/>
    </cofactor>
</comment>
<dbReference type="Pfam" id="PF01645">
    <property type="entry name" value="Glu_synthase"/>
    <property type="match status" value="1"/>
</dbReference>
<dbReference type="Gene3D" id="3.60.20.10">
    <property type="entry name" value="Glutamine Phosphoribosylpyrophosphate, subunit 1, domain 1"/>
    <property type="match status" value="1"/>
</dbReference>